<dbReference type="InterPro" id="IPR006149">
    <property type="entry name" value="EB_dom"/>
</dbReference>
<organism evidence="2 3">
    <name type="scientific">Toxocara canis</name>
    <name type="common">Canine roundworm</name>
    <dbReference type="NCBI Taxonomy" id="6265"/>
    <lineage>
        <taxon>Eukaryota</taxon>
        <taxon>Metazoa</taxon>
        <taxon>Ecdysozoa</taxon>
        <taxon>Nematoda</taxon>
        <taxon>Chromadorea</taxon>
        <taxon>Rhabditida</taxon>
        <taxon>Spirurina</taxon>
        <taxon>Ascaridomorpha</taxon>
        <taxon>Ascaridoidea</taxon>
        <taxon>Toxocaridae</taxon>
        <taxon>Toxocara</taxon>
    </lineage>
</organism>
<dbReference type="PANTHER" id="PTHR45985:SF3">
    <property type="entry name" value="CHITIN DEACETYLASE-LIKE 4"/>
    <property type="match status" value="1"/>
</dbReference>
<sequence>LAGSHCTASSPCMFNSLQCSSWGYCVCIDGFVSNGLGECLPTKRSPMTLTASKRSAECTTSSECPDGLECTAGSCSCPSGAQLRNGRCTARNSDVRGAFGMKCLKSSECKTNLICTEQRCSCPRGTYELNGKCVHHQTSVPPGSWCDENMGVMCSGGSRCYQNSCVCPYGHRISALECVPATNVLPGGPCMNDAMCVDGSKCVIGKCICVSGVTIDGRACQLGSTDRSKRSLPGQHTATQRRLDDTVHNRQLNDIRPCPSDGSCQLPDCYCSRSGMEIPGGYEAIEVPQMVILTFDDPVTDRSIKIFKSLFSGRFRNPNGCPIKATFFVSHEWNNYDQTQWLMSNGHEIAVRSMTGDALGDASSERWHAEVMGMRDALRLFSYVPNDEIVGARAPHLKIAGDKQFSTLKSSGFTYDSTMSFSGGPFWPQTFDFALAWGCSQAGCPRISHPGLWEIPISRITRGDSREDHITLKDALRVGDLPADIANMLEDNFQRHYQSNRAPFVIAISTDYLTSLQDNGAVNALEMFISKVLQNSDMYIVSASQALQWLQLPTRLSKIHNFTAWQCPLRTRDHVLPCENPSTCAFTSDRGVAHTFRVCGSCPRAYPRLGDPTGTGNVTLVN</sequence>
<dbReference type="WBParaSite" id="TCNE_0001344001-mRNA-1">
    <property type="protein sequence ID" value="TCNE_0001344001-mRNA-1"/>
    <property type="gene ID" value="TCNE_0001344001"/>
</dbReference>
<protein>
    <submittedName>
        <fullName evidence="3">NodB homology domain-containing protein</fullName>
    </submittedName>
</protein>
<dbReference type="AlphaFoldDB" id="A0A183UY70"/>
<dbReference type="SUPFAM" id="SSF88713">
    <property type="entry name" value="Glycoside hydrolase/deacetylase"/>
    <property type="match status" value="1"/>
</dbReference>
<evidence type="ECO:0000313" key="3">
    <source>
        <dbReference type="WBParaSite" id="TCNE_0001344001-mRNA-1"/>
    </source>
</evidence>
<dbReference type="Gene3D" id="3.20.20.370">
    <property type="entry name" value="Glycoside hydrolase/deacetylase"/>
    <property type="match status" value="1"/>
</dbReference>
<dbReference type="Proteomes" id="UP000050794">
    <property type="component" value="Unassembled WGS sequence"/>
</dbReference>
<dbReference type="Pfam" id="PF01683">
    <property type="entry name" value="EB"/>
    <property type="match status" value="1"/>
</dbReference>
<feature type="domain" description="EB" evidence="1">
    <location>
        <begin position="176"/>
        <end position="220"/>
    </location>
</feature>
<dbReference type="PANTHER" id="PTHR45985">
    <property type="match status" value="1"/>
</dbReference>
<dbReference type="InterPro" id="IPR052740">
    <property type="entry name" value="CE4"/>
</dbReference>
<proteinExistence type="predicted"/>
<reference evidence="3" key="1">
    <citation type="submission" date="2016-06" db="UniProtKB">
        <authorList>
            <consortium name="WormBaseParasite"/>
        </authorList>
    </citation>
    <scope>IDENTIFICATION</scope>
</reference>
<dbReference type="InterPro" id="IPR011330">
    <property type="entry name" value="Glyco_hydro/deAcase_b/a-brl"/>
</dbReference>
<name>A0A183UY70_TOXCA</name>
<dbReference type="GO" id="GO:0005975">
    <property type="term" value="P:carbohydrate metabolic process"/>
    <property type="evidence" value="ECO:0007669"/>
    <property type="project" value="InterPro"/>
</dbReference>
<keyword evidence="2" id="KW-1185">Reference proteome</keyword>
<evidence type="ECO:0000259" key="1">
    <source>
        <dbReference type="Pfam" id="PF01683"/>
    </source>
</evidence>
<accession>A0A183UY70</accession>
<evidence type="ECO:0000313" key="2">
    <source>
        <dbReference type="Proteomes" id="UP000050794"/>
    </source>
</evidence>